<dbReference type="EMBL" id="WKKI01000035">
    <property type="protein sequence ID" value="MRX73446.1"/>
    <property type="molecule type" value="Genomic_DNA"/>
</dbReference>
<name>A0A7X2LZH8_9BACI</name>
<evidence type="ECO:0000259" key="5">
    <source>
        <dbReference type="PROSITE" id="PS51898"/>
    </source>
</evidence>
<dbReference type="InterPro" id="IPR010998">
    <property type="entry name" value="Integrase_recombinase_N"/>
</dbReference>
<sequence length="170" mass="19957">MYENVCKYLDVHGIGRDIRNIDVDLVRKYISWLLKDYVQFKEHKFKPDYSKKKGLSPTTTNDYLKTLRTFFRFLFEENKIDENPYEVVNSVKHTDTEIVVLSVEELKALLDAPDKRSYTGFRDYVLMTLLIDTMTRINEALSLKISDINFSNYTVTVRASIAKNRKAQPL</sequence>
<feature type="domain" description="Tyr recombinase" evidence="5">
    <location>
        <begin position="96"/>
        <end position="170"/>
    </location>
</feature>
<evidence type="ECO:0000259" key="6">
    <source>
        <dbReference type="PROSITE" id="PS51900"/>
    </source>
</evidence>
<gene>
    <name evidence="7" type="ORF">GJU40_14980</name>
</gene>
<dbReference type="GO" id="GO:0015074">
    <property type="term" value="P:DNA integration"/>
    <property type="evidence" value="ECO:0007669"/>
    <property type="project" value="InterPro"/>
</dbReference>
<evidence type="ECO:0000313" key="7">
    <source>
        <dbReference type="EMBL" id="MRX73446.1"/>
    </source>
</evidence>
<dbReference type="PANTHER" id="PTHR30349">
    <property type="entry name" value="PHAGE INTEGRASE-RELATED"/>
    <property type="match status" value="1"/>
</dbReference>
<dbReference type="InterPro" id="IPR011010">
    <property type="entry name" value="DNA_brk_join_enz"/>
</dbReference>
<dbReference type="Pfam" id="PF00589">
    <property type="entry name" value="Phage_integrase"/>
    <property type="match status" value="1"/>
</dbReference>
<dbReference type="GO" id="GO:0006310">
    <property type="term" value="P:DNA recombination"/>
    <property type="evidence" value="ECO:0007669"/>
    <property type="project" value="UniProtKB-KW"/>
</dbReference>
<dbReference type="InterPro" id="IPR050090">
    <property type="entry name" value="Tyrosine_recombinase_XerCD"/>
</dbReference>
<evidence type="ECO:0000256" key="4">
    <source>
        <dbReference type="PROSITE-ProRule" id="PRU01248"/>
    </source>
</evidence>
<keyword evidence="3" id="KW-0233">DNA recombination</keyword>
<dbReference type="PROSITE" id="PS51900">
    <property type="entry name" value="CB"/>
    <property type="match status" value="1"/>
</dbReference>
<keyword evidence="8" id="KW-1185">Reference proteome</keyword>
<dbReference type="Proteomes" id="UP000448867">
    <property type="component" value="Unassembled WGS sequence"/>
</dbReference>
<keyword evidence="2 4" id="KW-0238">DNA-binding</keyword>
<comment type="similarity">
    <text evidence="1">Belongs to the 'phage' integrase family.</text>
</comment>
<accession>A0A7X2LZH8</accession>
<dbReference type="Pfam" id="PF13102">
    <property type="entry name" value="Phage_int_SAM_5"/>
    <property type="match status" value="1"/>
</dbReference>
<evidence type="ECO:0000313" key="8">
    <source>
        <dbReference type="Proteomes" id="UP000448867"/>
    </source>
</evidence>
<organism evidence="7 8">
    <name type="scientific">Metabacillus lacus</name>
    <dbReference type="NCBI Taxonomy" id="1983721"/>
    <lineage>
        <taxon>Bacteria</taxon>
        <taxon>Bacillati</taxon>
        <taxon>Bacillota</taxon>
        <taxon>Bacilli</taxon>
        <taxon>Bacillales</taxon>
        <taxon>Bacillaceae</taxon>
        <taxon>Metabacillus</taxon>
    </lineage>
</organism>
<dbReference type="GO" id="GO:0003677">
    <property type="term" value="F:DNA binding"/>
    <property type="evidence" value="ECO:0007669"/>
    <property type="project" value="UniProtKB-UniRule"/>
</dbReference>
<reference evidence="7 8" key="1">
    <citation type="submission" date="2019-11" db="EMBL/GenBank/DDBJ databases">
        <title>Bacillus lacus genome.</title>
        <authorList>
            <person name="Allen C.J."/>
            <person name="Newman J.D."/>
        </authorList>
    </citation>
    <scope>NUCLEOTIDE SEQUENCE [LARGE SCALE GENOMIC DNA]</scope>
    <source>
        <strain evidence="7 8">KCTC 33946</strain>
    </source>
</reference>
<dbReference type="InterPro" id="IPR013762">
    <property type="entry name" value="Integrase-like_cat_sf"/>
</dbReference>
<feature type="domain" description="Core-binding (CB)" evidence="6">
    <location>
        <begin position="1"/>
        <end position="75"/>
    </location>
</feature>
<dbReference type="Gene3D" id="1.10.150.130">
    <property type="match status" value="1"/>
</dbReference>
<dbReference type="PROSITE" id="PS51898">
    <property type="entry name" value="TYR_RECOMBINASE"/>
    <property type="match status" value="1"/>
</dbReference>
<evidence type="ECO:0000256" key="2">
    <source>
        <dbReference type="ARBA" id="ARBA00023125"/>
    </source>
</evidence>
<dbReference type="InterPro" id="IPR044068">
    <property type="entry name" value="CB"/>
</dbReference>
<dbReference type="PANTHER" id="PTHR30349:SF41">
    <property type="entry name" value="INTEGRASE_RECOMBINASE PROTEIN MJ0367-RELATED"/>
    <property type="match status" value="1"/>
</dbReference>
<dbReference type="SUPFAM" id="SSF56349">
    <property type="entry name" value="DNA breaking-rejoining enzymes"/>
    <property type="match status" value="1"/>
</dbReference>
<evidence type="ECO:0000256" key="3">
    <source>
        <dbReference type="ARBA" id="ARBA00023172"/>
    </source>
</evidence>
<dbReference type="InterPro" id="IPR025269">
    <property type="entry name" value="SAM-like_dom"/>
</dbReference>
<comment type="caution">
    <text evidence="7">The sequence shown here is derived from an EMBL/GenBank/DDBJ whole genome shotgun (WGS) entry which is preliminary data.</text>
</comment>
<evidence type="ECO:0000256" key="1">
    <source>
        <dbReference type="ARBA" id="ARBA00008857"/>
    </source>
</evidence>
<proteinExistence type="inferred from homology"/>
<dbReference type="Gene3D" id="1.10.443.10">
    <property type="entry name" value="Intergrase catalytic core"/>
    <property type="match status" value="1"/>
</dbReference>
<protein>
    <submittedName>
        <fullName evidence="7">Tyrosine-type recombinase/integrase</fullName>
    </submittedName>
</protein>
<dbReference type="InterPro" id="IPR002104">
    <property type="entry name" value="Integrase_catalytic"/>
</dbReference>
<dbReference type="AlphaFoldDB" id="A0A7X2LZH8"/>